<keyword evidence="4" id="KW-1185">Reference proteome</keyword>
<organism evidence="3 4">
    <name type="scientific">Dendrobium chrysotoxum</name>
    <name type="common">Orchid</name>
    <dbReference type="NCBI Taxonomy" id="161865"/>
    <lineage>
        <taxon>Eukaryota</taxon>
        <taxon>Viridiplantae</taxon>
        <taxon>Streptophyta</taxon>
        <taxon>Embryophyta</taxon>
        <taxon>Tracheophyta</taxon>
        <taxon>Spermatophyta</taxon>
        <taxon>Magnoliopsida</taxon>
        <taxon>Liliopsida</taxon>
        <taxon>Asparagales</taxon>
        <taxon>Orchidaceae</taxon>
        <taxon>Epidendroideae</taxon>
        <taxon>Malaxideae</taxon>
        <taxon>Dendrobiinae</taxon>
        <taxon>Dendrobium</taxon>
    </lineage>
</organism>
<dbReference type="GO" id="GO:0035251">
    <property type="term" value="F:UDP-glucosyltransferase activity"/>
    <property type="evidence" value="ECO:0007669"/>
    <property type="project" value="TreeGrafter"/>
</dbReference>
<evidence type="ECO:0000313" key="4">
    <source>
        <dbReference type="Proteomes" id="UP000775213"/>
    </source>
</evidence>
<comment type="similarity">
    <text evidence="1">Belongs to the UDP-glycosyltransferase family.</text>
</comment>
<dbReference type="EMBL" id="JAGFBR010000006">
    <property type="protein sequence ID" value="KAH0464806.1"/>
    <property type="molecule type" value="Genomic_DNA"/>
</dbReference>
<dbReference type="Pfam" id="PF00201">
    <property type="entry name" value="UDPGT"/>
    <property type="match status" value="2"/>
</dbReference>
<evidence type="ECO:0000256" key="2">
    <source>
        <dbReference type="ARBA" id="ARBA00022679"/>
    </source>
</evidence>
<reference evidence="3 4" key="1">
    <citation type="journal article" date="2021" name="Hortic Res">
        <title>Chromosome-scale assembly of the Dendrobium chrysotoxum genome enhances the understanding of orchid evolution.</title>
        <authorList>
            <person name="Zhang Y."/>
            <person name="Zhang G.Q."/>
            <person name="Zhang D."/>
            <person name="Liu X.D."/>
            <person name="Xu X.Y."/>
            <person name="Sun W.H."/>
            <person name="Yu X."/>
            <person name="Zhu X."/>
            <person name="Wang Z.W."/>
            <person name="Zhao X."/>
            <person name="Zhong W.Y."/>
            <person name="Chen H."/>
            <person name="Yin W.L."/>
            <person name="Huang T."/>
            <person name="Niu S.C."/>
            <person name="Liu Z.J."/>
        </authorList>
    </citation>
    <scope>NUCLEOTIDE SEQUENCE [LARGE SCALE GENOMIC DNA]</scope>
    <source>
        <strain evidence="3">Lindl</strain>
    </source>
</reference>
<dbReference type="FunFam" id="3.40.50.2000:FF:000064">
    <property type="entry name" value="Glycosyltransferase"/>
    <property type="match status" value="2"/>
</dbReference>
<dbReference type="AlphaFoldDB" id="A0AAV7H6N8"/>
<comment type="caution">
    <text evidence="3">The sequence shown here is derived from an EMBL/GenBank/DDBJ whole genome shotgun (WGS) entry which is preliminary data.</text>
</comment>
<gene>
    <name evidence="3" type="ORF">IEQ34_004909</name>
</gene>
<dbReference type="InterPro" id="IPR002213">
    <property type="entry name" value="UDP_glucos_trans"/>
</dbReference>
<dbReference type="PANTHER" id="PTHR48047:SF8">
    <property type="entry name" value="FLAVONOL 3-O-GLUCOSYLTRANSFERASE UGT89B1"/>
    <property type="match status" value="1"/>
</dbReference>
<evidence type="ECO:0000313" key="3">
    <source>
        <dbReference type="EMBL" id="KAH0464806.1"/>
    </source>
</evidence>
<evidence type="ECO:0008006" key="5">
    <source>
        <dbReference type="Google" id="ProtNLM"/>
    </source>
</evidence>
<keyword evidence="2" id="KW-0808">Transferase</keyword>
<dbReference type="Proteomes" id="UP000775213">
    <property type="component" value="Unassembled WGS sequence"/>
</dbReference>
<accession>A0AAV7H6N8</accession>
<dbReference type="CDD" id="cd03784">
    <property type="entry name" value="GT1_Gtf-like"/>
    <property type="match status" value="2"/>
</dbReference>
<sequence length="936" mass="101736">MAGAAIPHLLVIPFPSHGHMLPLLDLCHLLSTRHGLTITIVVTPGNLPTLSPILSSSPSISPLILPFPSSPDIPTGVENTYQVPPNLIRNFIPALSALLHPIVQWFHSHPNPPMAILSDFFTSGWTFRLAQSLSIPRLSFSPSGAFAIATIHQLWREMPSNSDPNLLIPFPSLPNSPSFPLSQLSTLFRSYIKGDSVSESIKENFLLDIRSWGFVVNTFSDLEGDYIEQLMKDVAGHRRIWAVGPLVASPVERKSDAVIKEKVLTWLDGFPEGSVVYVCFGSQAVPPPEQAAAISAALDLSGLRFLWCVREGTEIPAGFEERVAARGFVVKGWVPQVEILGHAAVGWFLTHCGWNSVTEAVVAGVALLTWPLGADQFIDARLLEDAGMAVRGRSTVPEAQELARILEAAVSGRSSRVRERAAELSEMARKAVAEGGSSFRDLHSLVAELKKMTVANKHFGKLSEQRPDLMAGAVIPHLLVIPFAAHGHMLPLLDLCHLLSTRHGLTITIAVTPGNLPTLSPILSSSPSISPLILPFPSSPHIPTGVENTYQVPPNLARNFIPAMSALLHPILQWFHSHPNPPMAILSDFFTSGWTLRLAQSLSIPRLSFSPSGAFAIATIYQLWREMPSNSDPNLLIPFPSLPNSPSFPLSQLPTLFRTYIKGDSVSESIKENFLLDIQSWGFVVNTFSDLEGDYIEQLMKDVAGHRRIWAVGPLVASPVERKTDAVIKEKVLTWLDGFPEGSVVYVCFGSQAVPPPGQAAAISAALELSGLRFLWCVREGTEIPVGFEERVAARGFVVKGWVPQVDILGHAAVGWFLTHCGWNSVIEAVVAGVALLTWPLGADQFIDARLLEDAGMAVRVAEGRSTVPEAQELARILEAAVSGRSNRVRERAAELSEMARKAVAEGGSSFRDLHSLVAELKKMTVANKQSYAELP</sequence>
<name>A0AAV7H6N8_DENCH</name>
<dbReference type="SUPFAM" id="SSF53756">
    <property type="entry name" value="UDP-Glycosyltransferase/glycogen phosphorylase"/>
    <property type="match status" value="2"/>
</dbReference>
<dbReference type="Gene3D" id="3.40.50.2000">
    <property type="entry name" value="Glycogen Phosphorylase B"/>
    <property type="match status" value="4"/>
</dbReference>
<proteinExistence type="inferred from homology"/>
<evidence type="ECO:0000256" key="1">
    <source>
        <dbReference type="ARBA" id="ARBA00009995"/>
    </source>
</evidence>
<dbReference type="PANTHER" id="PTHR48047">
    <property type="entry name" value="GLYCOSYLTRANSFERASE"/>
    <property type="match status" value="1"/>
</dbReference>
<protein>
    <recommendedName>
        <fullName evidence="5">UDP-glycosyltransferase</fullName>
    </recommendedName>
</protein>